<accession>A0A8S5S9E0</accession>
<dbReference type="EMBL" id="BK032555">
    <property type="protein sequence ID" value="DAF47528.1"/>
    <property type="molecule type" value="Genomic_DNA"/>
</dbReference>
<organism evidence="1">
    <name type="scientific">Phage sp. ctGns7</name>
    <dbReference type="NCBI Taxonomy" id="2828003"/>
    <lineage>
        <taxon>Viruses</taxon>
    </lineage>
</organism>
<reference evidence="1" key="1">
    <citation type="journal article" date="2021" name="Proc. Natl. Acad. Sci. U.S.A.">
        <title>A Catalog of Tens of Thousands of Viruses from Human Metagenomes Reveals Hidden Associations with Chronic Diseases.</title>
        <authorList>
            <person name="Tisza M.J."/>
            <person name="Buck C.B."/>
        </authorList>
    </citation>
    <scope>NUCLEOTIDE SEQUENCE</scope>
    <source>
        <strain evidence="1">CtGns7</strain>
    </source>
</reference>
<protein>
    <recommendedName>
        <fullName evidence="2">HPr domain-containing protein</fullName>
    </recommendedName>
</protein>
<proteinExistence type="predicted"/>
<name>A0A8S5S9E0_9VIRU</name>
<evidence type="ECO:0008006" key="2">
    <source>
        <dbReference type="Google" id="ProtNLM"/>
    </source>
</evidence>
<evidence type="ECO:0000313" key="1">
    <source>
        <dbReference type="EMBL" id="DAF47528.1"/>
    </source>
</evidence>
<sequence>MEQYYMTETKMGDFSLHKIKRLYGILKAFKIYDTYFRIESKNGKFTLSTCSFLILTSLCGLNEVVTIKLYGNDKELLENTKRQLERIA</sequence>